<organism evidence="4 5">
    <name type="scientific">Penicillium oxalicum (strain 114-2 / CGMCC 5302)</name>
    <name type="common">Penicillium decumbens</name>
    <dbReference type="NCBI Taxonomy" id="933388"/>
    <lineage>
        <taxon>Eukaryota</taxon>
        <taxon>Fungi</taxon>
        <taxon>Dikarya</taxon>
        <taxon>Ascomycota</taxon>
        <taxon>Pezizomycotina</taxon>
        <taxon>Eurotiomycetes</taxon>
        <taxon>Eurotiomycetidae</taxon>
        <taxon>Eurotiales</taxon>
        <taxon>Aspergillaceae</taxon>
        <taxon>Penicillium</taxon>
    </lineage>
</organism>
<evidence type="ECO:0000256" key="2">
    <source>
        <dbReference type="ARBA" id="ARBA00022737"/>
    </source>
</evidence>
<dbReference type="Gene3D" id="2.130.10.10">
    <property type="entry name" value="YVTN repeat-like/Quinoprotein amine dehydrogenase"/>
    <property type="match status" value="2"/>
</dbReference>
<dbReference type="InterPro" id="IPR015943">
    <property type="entry name" value="WD40/YVTN_repeat-like_dom_sf"/>
</dbReference>
<evidence type="ECO:0000313" key="5">
    <source>
        <dbReference type="Proteomes" id="UP000019376"/>
    </source>
</evidence>
<dbReference type="eggNOG" id="KOG0305">
    <property type="taxonomic scope" value="Eukaryota"/>
</dbReference>
<evidence type="ECO:0008006" key="6">
    <source>
        <dbReference type="Google" id="ProtNLM"/>
    </source>
</evidence>
<dbReference type="Proteomes" id="UP000019376">
    <property type="component" value="Unassembled WGS sequence"/>
</dbReference>
<reference evidence="4 5" key="1">
    <citation type="journal article" date="2013" name="PLoS ONE">
        <title>Genomic and secretomic analyses reveal unique features of the lignocellulolytic enzyme system of Penicillium decumbens.</title>
        <authorList>
            <person name="Liu G."/>
            <person name="Zhang L."/>
            <person name="Wei X."/>
            <person name="Zou G."/>
            <person name="Qin Y."/>
            <person name="Ma L."/>
            <person name="Li J."/>
            <person name="Zheng H."/>
            <person name="Wang S."/>
            <person name="Wang C."/>
            <person name="Xun L."/>
            <person name="Zhao G.-P."/>
            <person name="Zhou Z."/>
            <person name="Qu Y."/>
        </authorList>
    </citation>
    <scope>NUCLEOTIDE SEQUENCE [LARGE SCALE GENOMIC DNA]</scope>
    <source>
        <strain evidence="5">114-2 / CGMCC 5302</strain>
    </source>
</reference>
<dbReference type="GO" id="GO:0031145">
    <property type="term" value="P:anaphase-promoting complex-dependent catabolic process"/>
    <property type="evidence" value="ECO:0007669"/>
    <property type="project" value="TreeGrafter"/>
</dbReference>
<accession>S8BAF2</accession>
<evidence type="ECO:0000256" key="1">
    <source>
        <dbReference type="ARBA" id="ARBA00022574"/>
    </source>
</evidence>
<sequence>MGCSRRHSFKSNVSSNYKRLESSRSSSIEFSEDGKSLRLSNFATITLRLTDSPATSQTSLPLKAPSADHGAVSYPQSEFHAALSFQSPAEREETMETKGKRRASPRAAYSSPNSPDRFIPRREFDHHKATSYRVSKHPRQLSPREKAARKRLDWEDPFLPSSGQPAEFYVPAPGRTLPPQLPHHRSQLVADADELSGSLPAHPLRNASAGNAWGVGGASASIGQPATADPDVSPHVSGQNPAASSFVAKFLPLSSPRGDTLRHESRLALALDFDQTTKVLETRTVGHETTPSPTSPDHERYSPFIWKDGAWKKAGKGHWPTKPTRRGEIVPSKPYRLLDAPCLRDDFYCSPLAYCYTMGLLAVALGHRVYVWTEDMAMDPPPFEHVHPSNYVTSLSFSSEDGAKSILAVGRHRGHLSLWGALEPKVRFEIGHPYPVTCVSFKPTCSRRPSERYPDEIVSVEDLVVGDEMGNIWYYSVEWPAIHNDWSWTGSMTLLAKIQARTQQICGLAWSPDEKYLATGANDNACLLFELCQIVGPPFKDTDGLLTPSVISSSSSSFVPHAASWPPAPAPLLSHAGTLISGNGRSVVIPLDQQKHFFPHSAAVKAIAFAPWQPSLLATGGGGNDRAIHFWHTHTGICLATINVFAQVTSLIWSRKRREIAATFGYASPDHPIRIAVFAWPSCAQISVVPWGPFDEIWDRIGPQPNYHSGRALWAVSYPGRVPRLASDSLETITPTVSRSTTPSLVRAEDCHDECITISARSRRNSRSTRPKEKEGGTWCSRTKEEGCIIVACSDQTIKFHEIWSSQPSSFGDPPSGNLGGSNILEGMEGIERSSGEVIR</sequence>
<dbReference type="EMBL" id="KB644414">
    <property type="protein sequence ID" value="EPS31767.1"/>
    <property type="molecule type" value="Genomic_DNA"/>
</dbReference>
<dbReference type="GO" id="GO:1905786">
    <property type="term" value="P:positive regulation of anaphase-promoting complex-dependent catabolic process"/>
    <property type="evidence" value="ECO:0007669"/>
    <property type="project" value="TreeGrafter"/>
</dbReference>
<evidence type="ECO:0000256" key="3">
    <source>
        <dbReference type="SAM" id="MobiDB-lite"/>
    </source>
</evidence>
<dbReference type="PANTHER" id="PTHR19918">
    <property type="entry name" value="CELL DIVISION CYCLE 20 CDC20 FIZZY -RELATED"/>
    <property type="match status" value="1"/>
</dbReference>
<dbReference type="InterPro" id="IPR033010">
    <property type="entry name" value="Cdc20/Fizzy"/>
</dbReference>
<gene>
    <name evidence="4" type="ORF">PDE_06725</name>
</gene>
<name>S8BAF2_PENO1</name>
<dbReference type="STRING" id="933388.S8BAF2"/>
<dbReference type="GO" id="GO:0005680">
    <property type="term" value="C:anaphase-promoting complex"/>
    <property type="evidence" value="ECO:0007669"/>
    <property type="project" value="TreeGrafter"/>
</dbReference>
<dbReference type="Pfam" id="PF00400">
    <property type="entry name" value="WD40"/>
    <property type="match status" value="1"/>
</dbReference>
<keyword evidence="2" id="KW-0677">Repeat</keyword>
<dbReference type="SUPFAM" id="SSF50978">
    <property type="entry name" value="WD40 repeat-like"/>
    <property type="match status" value="1"/>
</dbReference>
<dbReference type="SMART" id="SM00320">
    <property type="entry name" value="WD40"/>
    <property type="match status" value="5"/>
</dbReference>
<dbReference type="PhylomeDB" id="S8BAF2"/>
<keyword evidence="1" id="KW-0853">WD repeat</keyword>
<dbReference type="HOGENOM" id="CLU_014831_3_0_1"/>
<keyword evidence="5" id="KW-1185">Reference proteome</keyword>
<evidence type="ECO:0000313" key="4">
    <source>
        <dbReference type="EMBL" id="EPS31767.1"/>
    </source>
</evidence>
<protein>
    <recommendedName>
        <fullName evidence="6">Anaphase-promoting complex subunit 4 WD40 domain-containing protein</fullName>
    </recommendedName>
</protein>
<dbReference type="PANTHER" id="PTHR19918:SF5">
    <property type="entry name" value="MEIOSIS-SPECIFIC APC_C ACTIVATOR PROTEIN AMA1"/>
    <property type="match status" value="1"/>
</dbReference>
<dbReference type="AlphaFoldDB" id="S8BAF2"/>
<feature type="region of interest" description="Disordered" evidence="3">
    <location>
        <begin position="54"/>
        <end position="73"/>
    </location>
</feature>
<feature type="region of interest" description="Disordered" evidence="3">
    <location>
        <begin position="1"/>
        <end position="32"/>
    </location>
</feature>
<dbReference type="GO" id="GO:1990757">
    <property type="term" value="F:ubiquitin ligase activator activity"/>
    <property type="evidence" value="ECO:0007669"/>
    <property type="project" value="TreeGrafter"/>
</dbReference>
<dbReference type="GO" id="GO:0010997">
    <property type="term" value="F:anaphase-promoting complex binding"/>
    <property type="evidence" value="ECO:0007669"/>
    <property type="project" value="InterPro"/>
</dbReference>
<feature type="compositionally biased region" description="Basic and acidic residues" evidence="3">
    <location>
        <begin position="89"/>
        <end position="98"/>
    </location>
</feature>
<dbReference type="InterPro" id="IPR001680">
    <property type="entry name" value="WD40_rpt"/>
</dbReference>
<feature type="region of interest" description="Disordered" evidence="3">
    <location>
        <begin position="82"/>
        <end position="120"/>
    </location>
</feature>
<proteinExistence type="predicted"/>
<dbReference type="InterPro" id="IPR036322">
    <property type="entry name" value="WD40_repeat_dom_sf"/>
</dbReference>
<feature type="region of interest" description="Disordered" evidence="3">
    <location>
        <begin position="221"/>
        <end position="240"/>
    </location>
</feature>
<dbReference type="OrthoDB" id="10263272at2759"/>